<gene>
    <name evidence="1" type="ORF">METZ01_LOCUS175883</name>
</gene>
<dbReference type="AlphaFoldDB" id="A0A382CB03"/>
<protein>
    <submittedName>
        <fullName evidence="1">Uncharacterized protein</fullName>
    </submittedName>
</protein>
<organism evidence="1">
    <name type="scientific">marine metagenome</name>
    <dbReference type="NCBI Taxonomy" id="408172"/>
    <lineage>
        <taxon>unclassified sequences</taxon>
        <taxon>metagenomes</taxon>
        <taxon>ecological metagenomes</taxon>
    </lineage>
</organism>
<proteinExistence type="predicted"/>
<evidence type="ECO:0000313" key="1">
    <source>
        <dbReference type="EMBL" id="SVB23029.1"/>
    </source>
</evidence>
<reference evidence="1" key="1">
    <citation type="submission" date="2018-05" db="EMBL/GenBank/DDBJ databases">
        <authorList>
            <person name="Lanie J.A."/>
            <person name="Ng W.-L."/>
            <person name="Kazmierczak K.M."/>
            <person name="Andrzejewski T.M."/>
            <person name="Davidsen T.M."/>
            <person name="Wayne K.J."/>
            <person name="Tettelin H."/>
            <person name="Glass J.I."/>
            <person name="Rusch D."/>
            <person name="Podicherti R."/>
            <person name="Tsui H.-C.T."/>
            <person name="Winkler M.E."/>
        </authorList>
    </citation>
    <scope>NUCLEOTIDE SEQUENCE</scope>
</reference>
<dbReference type="EMBL" id="UINC01033557">
    <property type="protein sequence ID" value="SVB23029.1"/>
    <property type="molecule type" value="Genomic_DNA"/>
</dbReference>
<sequence>MTLEQEKEEWDFCMEQADHDTMLRREMARIRREWAPWKEKDVTDTHKVIYEAERRVKLMPKKDINKHKPGAHEI</sequence>
<accession>A0A382CB03</accession>
<name>A0A382CB03_9ZZZZ</name>